<dbReference type="HOGENOM" id="CLU_1310465_0_0_1"/>
<reference evidence="3 4" key="1">
    <citation type="submission" date="2014-04" db="EMBL/GenBank/DDBJ databases">
        <authorList>
            <consortium name="DOE Joint Genome Institute"/>
            <person name="Kuo A."/>
            <person name="Martino E."/>
            <person name="Perotto S."/>
            <person name="Kohler A."/>
            <person name="Nagy L.G."/>
            <person name="Floudas D."/>
            <person name="Copeland A."/>
            <person name="Barry K.W."/>
            <person name="Cichocki N."/>
            <person name="Veneault-Fourrey C."/>
            <person name="LaButti K."/>
            <person name="Lindquist E.A."/>
            <person name="Lipzen A."/>
            <person name="Lundell T."/>
            <person name="Morin E."/>
            <person name="Murat C."/>
            <person name="Sun H."/>
            <person name="Tunlid A."/>
            <person name="Henrissat B."/>
            <person name="Grigoriev I.V."/>
            <person name="Hibbett D.S."/>
            <person name="Martin F."/>
            <person name="Nordberg H.P."/>
            <person name="Cantor M.N."/>
            <person name="Hua S.X."/>
        </authorList>
    </citation>
    <scope>NUCLEOTIDE SEQUENCE [LARGE SCALE GENOMIC DNA]</scope>
    <source>
        <strain evidence="3 4">Zn</strain>
    </source>
</reference>
<evidence type="ECO:0000313" key="4">
    <source>
        <dbReference type="Proteomes" id="UP000054321"/>
    </source>
</evidence>
<feature type="compositionally biased region" description="Low complexity" evidence="1">
    <location>
        <begin position="134"/>
        <end position="168"/>
    </location>
</feature>
<protein>
    <recommendedName>
        <fullName evidence="5">Extracellular membrane protein CFEM domain-containing protein</fullName>
    </recommendedName>
</protein>
<evidence type="ECO:0000313" key="3">
    <source>
        <dbReference type="EMBL" id="KIN05451.1"/>
    </source>
</evidence>
<feature type="signal peptide" evidence="2">
    <location>
        <begin position="1"/>
        <end position="19"/>
    </location>
</feature>
<feature type="compositionally biased region" description="Polar residues" evidence="1">
    <location>
        <begin position="123"/>
        <end position="133"/>
    </location>
</feature>
<feature type="compositionally biased region" description="Polar residues" evidence="1">
    <location>
        <begin position="169"/>
        <end position="191"/>
    </location>
</feature>
<accession>A0A0C3HB30</accession>
<dbReference type="AlphaFoldDB" id="A0A0C3HB30"/>
<keyword evidence="2" id="KW-0732">Signal</keyword>
<evidence type="ECO:0000256" key="1">
    <source>
        <dbReference type="SAM" id="MobiDB-lite"/>
    </source>
</evidence>
<evidence type="ECO:0000256" key="2">
    <source>
        <dbReference type="SAM" id="SignalP"/>
    </source>
</evidence>
<keyword evidence="4" id="KW-1185">Reference proteome</keyword>
<dbReference type="EMBL" id="KN832872">
    <property type="protein sequence ID" value="KIN05451.1"/>
    <property type="molecule type" value="Genomic_DNA"/>
</dbReference>
<organism evidence="3 4">
    <name type="scientific">Oidiodendron maius (strain Zn)</name>
    <dbReference type="NCBI Taxonomy" id="913774"/>
    <lineage>
        <taxon>Eukaryota</taxon>
        <taxon>Fungi</taxon>
        <taxon>Dikarya</taxon>
        <taxon>Ascomycota</taxon>
        <taxon>Pezizomycotina</taxon>
        <taxon>Leotiomycetes</taxon>
        <taxon>Leotiomycetes incertae sedis</taxon>
        <taxon>Myxotrichaceae</taxon>
        <taxon>Oidiodendron</taxon>
    </lineage>
</organism>
<gene>
    <name evidence="3" type="ORF">OIDMADRAFT_143021</name>
</gene>
<dbReference type="InParanoid" id="A0A0C3HB30"/>
<sequence>MRVASLLALAGNLLSLASATTQSGPVEPTSSPDGALVPFSTLPPCASLCGPLFDAQGACSPPVLAEPSQSCFCSAADLSGFLKGTAGVADTCGPEICQDTASLQEILNWYEGFCDKGVSQPTGTSTISSTSAEPSIPLTSPVSSTSSRASSASATGTSTKTTQSVNTVPTSQSVNTAPTSQSTNAAPSSGAGNRVAVGYAVAAGLLGYAL</sequence>
<feature type="region of interest" description="Disordered" evidence="1">
    <location>
        <begin position="123"/>
        <end position="191"/>
    </location>
</feature>
<dbReference type="Proteomes" id="UP000054321">
    <property type="component" value="Unassembled WGS sequence"/>
</dbReference>
<dbReference type="OrthoDB" id="5426355at2759"/>
<reference evidence="4" key="2">
    <citation type="submission" date="2015-01" db="EMBL/GenBank/DDBJ databases">
        <title>Evolutionary Origins and Diversification of the Mycorrhizal Mutualists.</title>
        <authorList>
            <consortium name="DOE Joint Genome Institute"/>
            <consortium name="Mycorrhizal Genomics Consortium"/>
            <person name="Kohler A."/>
            <person name="Kuo A."/>
            <person name="Nagy L.G."/>
            <person name="Floudas D."/>
            <person name="Copeland A."/>
            <person name="Barry K.W."/>
            <person name="Cichocki N."/>
            <person name="Veneault-Fourrey C."/>
            <person name="LaButti K."/>
            <person name="Lindquist E.A."/>
            <person name="Lipzen A."/>
            <person name="Lundell T."/>
            <person name="Morin E."/>
            <person name="Murat C."/>
            <person name="Riley R."/>
            <person name="Ohm R."/>
            <person name="Sun H."/>
            <person name="Tunlid A."/>
            <person name="Henrissat B."/>
            <person name="Grigoriev I.V."/>
            <person name="Hibbett D.S."/>
            <person name="Martin F."/>
        </authorList>
    </citation>
    <scope>NUCLEOTIDE SEQUENCE [LARGE SCALE GENOMIC DNA]</scope>
    <source>
        <strain evidence="4">Zn</strain>
    </source>
</reference>
<evidence type="ECO:0008006" key="5">
    <source>
        <dbReference type="Google" id="ProtNLM"/>
    </source>
</evidence>
<name>A0A0C3HB30_OIDMZ</name>
<proteinExistence type="predicted"/>
<feature type="chain" id="PRO_5002164976" description="Extracellular membrane protein CFEM domain-containing protein" evidence="2">
    <location>
        <begin position="20"/>
        <end position="210"/>
    </location>
</feature>